<dbReference type="InterPro" id="IPR016181">
    <property type="entry name" value="Acyl_CoA_acyltransferase"/>
</dbReference>
<evidence type="ECO:0000313" key="8">
    <source>
        <dbReference type="Proteomes" id="UP000501926"/>
    </source>
</evidence>
<dbReference type="EC" id="2.3.1.1" evidence="5"/>
<gene>
    <name evidence="5" type="ORF">KsCSTR_17350</name>
    <name evidence="6" type="ORF">KSMBR1_0807</name>
    <name evidence="4" type="ORF">kuste3323</name>
</gene>
<evidence type="ECO:0000313" key="6">
    <source>
        <dbReference type="EMBL" id="SOH03318.1"/>
    </source>
</evidence>
<dbReference type="Proteomes" id="UP000221734">
    <property type="component" value="Chromosome Kuenenia_stuttgartiensis_MBR1"/>
</dbReference>
<proteinExistence type="predicted"/>
<evidence type="ECO:0000256" key="1">
    <source>
        <dbReference type="ARBA" id="ARBA00022679"/>
    </source>
</evidence>
<dbReference type="Gene3D" id="3.40.630.30">
    <property type="match status" value="1"/>
</dbReference>
<reference evidence="4" key="2">
    <citation type="submission" date="2006-01" db="EMBL/GenBank/DDBJ databases">
        <authorList>
            <person name="Genoscope"/>
        </authorList>
    </citation>
    <scope>NUCLEOTIDE SEQUENCE</scope>
</reference>
<protein>
    <submittedName>
        <fullName evidence="5">N-acetylglutamate synthase</fullName>
        <ecNumber evidence="5">2.3.1.1</ecNumber>
    </submittedName>
</protein>
<dbReference type="SUPFAM" id="SSF55729">
    <property type="entry name" value="Acyl-CoA N-acyltransferases (Nat)"/>
    <property type="match status" value="1"/>
</dbReference>
<dbReference type="KEGG" id="kst:KSMBR1_0807"/>
<feature type="domain" description="N-acetyltransferase" evidence="3">
    <location>
        <begin position="11"/>
        <end position="149"/>
    </location>
</feature>
<dbReference type="EMBL" id="CP049055">
    <property type="protein sequence ID" value="QII11114.1"/>
    <property type="molecule type" value="Genomic_DNA"/>
</dbReference>
<evidence type="ECO:0000256" key="2">
    <source>
        <dbReference type="ARBA" id="ARBA00023315"/>
    </source>
</evidence>
<dbReference type="Proteomes" id="UP000501926">
    <property type="component" value="Chromosome"/>
</dbReference>
<dbReference type="Pfam" id="PF00583">
    <property type="entry name" value="Acetyltransf_1"/>
    <property type="match status" value="1"/>
</dbReference>
<evidence type="ECO:0000259" key="3">
    <source>
        <dbReference type="PROSITE" id="PS51186"/>
    </source>
</evidence>
<accession>Q1Q242</accession>
<dbReference type="PANTHER" id="PTHR43626">
    <property type="entry name" value="ACYL-COA N-ACYLTRANSFERASE"/>
    <property type="match status" value="1"/>
</dbReference>
<reference evidence="7" key="3">
    <citation type="submission" date="2017-10" db="EMBL/GenBank/DDBJ databases">
        <authorList>
            <person name="Frank J."/>
        </authorList>
    </citation>
    <scope>NUCLEOTIDE SEQUENCE [LARGE SCALE GENOMIC DNA]</scope>
</reference>
<reference evidence="6" key="4">
    <citation type="submission" date="2017-10" db="EMBL/GenBank/DDBJ databases">
        <authorList>
            <person name="Banno H."/>
            <person name="Chua N.-H."/>
        </authorList>
    </citation>
    <scope>NUCLEOTIDE SEQUENCE [LARGE SCALE GENOMIC DNA]</scope>
    <source>
        <strain evidence="6">Kuenenia_mbr1_ru-nijmegen</strain>
    </source>
</reference>
<evidence type="ECO:0000313" key="7">
    <source>
        <dbReference type="Proteomes" id="UP000221734"/>
    </source>
</evidence>
<name>Q1Q242_KUEST</name>
<dbReference type="PROSITE" id="PS51186">
    <property type="entry name" value="GNAT"/>
    <property type="match status" value="1"/>
</dbReference>
<sequence>MSSADNKEKKLILRKATIEEVEKIYRLINGFASKDEMLPRSLSELYENIRDFYVFMEDTQLIGCAALHIFWKDLAEIKSLAVLGSHQRRGIGKKLVSACMQEAKELRIAKMFVLTYSPEFFEKCGFCRIEKAELPQKIWSECVKCHKFPDCGEIPLIIDISK</sequence>
<organism evidence="4">
    <name type="scientific">Kuenenia stuttgartiensis</name>
    <dbReference type="NCBI Taxonomy" id="174633"/>
    <lineage>
        <taxon>Bacteria</taxon>
        <taxon>Pseudomonadati</taxon>
        <taxon>Planctomycetota</taxon>
        <taxon>Candidatus Brocadiia</taxon>
        <taxon>Candidatus Brocadiales</taxon>
        <taxon>Candidatus Brocadiaceae</taxon>
        <taxon>Candidatus Kuenenia</taxon>
    </lineage>
</organism>
<keyword evidence="2 5" id="KW-0012">Acyltransferase</keyword>
<dbReference type="InterPro" id="IPR045039">
    <property type="entry name" value="NSI-like"/>
</dbReference>
<dbReference type="NCBIfam" id="NF005840">
    <property type="entry name" value="PRK07757.1"/>
    <property type="match status" value="1"/>
</dbReference>
<dbReference type="EMBL" id="LT934425">
    <property type="protein sequence ID" value="SOH03318.1"/>
    <property type="molecule type" value="Genomic_DNA"/>
</dbReference>
<dbReference type="GO" id="GO:0008080">
    <property type="term" value="F:N-acetyltransferase activity"/>
    <property type="evidence" value="ECO:0007669"/>
    <property type="project" value="InterPro"/>
</dbReference>
<dbReference type="InterPro" id="IPR000182">
    <property type="entry name" value="GNAT_dom"/>
</dbReference>
<evidence type="ECO:0000313" key="4">
    <source>
        <dbReference type="EMBL" id="CAJ74084.1"/>
    </source>
</evidence>
<dbReference type="GO" id="GO:0005737">
    <property type="term" value="C:cytoplasm"/>
    <property type="evidence" value="ECO:0007669"/>
    <property type="project" value="TreeGrafter"/>
</dbReference>
<dbReference type="CDD" id="cd04301">
    <property type="entry name" value="NAT_SF"/>
    <property type="match status" value="1"/>
</dbReference>
<reference evidence="4" key="1">
    <citation type="journal article" date="2006" name="Nature">
        <title>Deciphering the evolution and metabolism of an anammox bacterium from a community genome.</title>
        <authorList>
            <person name="Strous M."/>
            <person name="Pelletier E."/>
            <person name="Mangenot S."/>
            <person name="Rattei T."/>
            <person name="Lehner A."/>
            <person name="Taylor M.W."/>
            <person name="Horn M."/>
            <person name="Daims H."/>
            <person name="Bartol-Mavel D."/>
            <person name="Wincker P."/>
            <person name="Barbe V."/>
            <person name="Fonknechten N."/>
            <person name="Vallenet D."/>
            <person name="Segurens B."/>
            <person name="Schenowitz-Truong C."/>
            <person name="Medigue C."/>
            <person name="Collingro A."/>
            <person name="Snel B."/>
            <person name="Dutilh B.E."/>
            <person name="OpDenCamp H.J.M."/>
            <person name="vanDerDrift C."/>
            <person name="Cirpus I."/>
            <person name="vanDePas-Schoonen K.T."/>
            <person name="Harhangi H.R."/>
            <person name="vanNiftrik L."/>
            <person name="Schmid M."/>
            <person name="Keltjens J."/>
            <person name="vanDeVossenberg J."/>
            <person name="Kartal B."/>
            <person name="Meier H."/>
            <person name="Frishman D."/>
            <person name="Huynen M.A."/>
            <person name="Mewes H."/>
            <person name="Weissenbach J."/>
            <person name="Jetten M.S.M."/>
            <person name="Wagner M."/>
            <person name="LePaslier D."/>
        </authorList>
    </citation>
    <scope>NUCLEOTIDE SEQUENCE</scope>
</reference>
<dbReference type="PANTHER" id="PTHR43626:SF4">
    <property type="entry name" value="GCN5-RELATED N-ACETYLTRANSFERASE 2, CHLOROPLASTIC"/>
    <property type="match status" value="1"/>
</dbReference>
<dbReference type="EMBL" id="CT573071">
    <property type="protein sequence ID" value="CAJ74084.1"/>
    <property type="molecule type" value="Genomic_DNA"/>
</dbReference>
<keyword evidence="1 5" id="KW-0808">Transferase</keyword>
<keyword evidence="7" id="KW-1185">Reference proteome</keyword>
<evidence type="ECO:0000313" key="5">
    <source>
        <dbReference type="EMBL" id="QII11114.1"/>
    </source>
</evidence>
<reference evidence="5 8" key="5">
    <citation type="submission" date="2020-02" db="EMBL/GenBank/DDBJ databases">
        <title>Newly sequenced genome of strain CSTR1 showed variability in Candidatus Kuenenia stuttgartiensis genomes.</title>
        <authorList>
            <person name="Ding C."/>
            <person name="Adrian L."/>
        </authorList>
    </citation>
    <scope>NUCLEOTIDE SEQUENCE [LARGE SCALE GENOMIC DNA]</scope>
    <source>
        <strain evidence="5 8">CSTR1</strain>
    </source>
</reference>
<dbReference type="AlphaFoldDB" id="Q1Q242"/>